<gene>
    <name evidence="1" type="ORF">CSOL1703_00004511</name>
</gene>
<name>A0A9N9ZBQ0_9HYPO</name>
<reference evidence="1 2" key="2">
    <citation type="submission" date="2021-10" db="EMBL/GenBank/DDBJ databases">
        <authorList>
            <person name="Piombo E."/>
        </authorList>
    </citation>
    <scope>NUCLEOTIDE SEQUENCE [LARGE SCALE GENOMIC DNA]</scope>
</reference>
<sequence>MKLLSPENGQDFRVHQGIERFNVLLQPCVGWEGRKRLLRSSLILVRWPLAWQTVGPNYGFPGEAPTLQELLKAFLEAESTALDDAGLVAVLEAVAVASVVKA</sequence>
<keyword evidence="2" id="KW-1185">Reference proteome</keyword>
<organism evidence="1 2">
    <name type="scientific">Clonostachys solani</name>
    <dbReference type="NCBI Taxonomy" id="160281"/>
    <lineage>
        <taxon>Eukaryota</taxon>
        <taxon>Fungi</taxon>
        <taxon>Dikarya</taxon>
        <taxon>Ascomycota</taxon>
        <taxon>Pezizomycotina</taxon>
        <taxon>Sordariomycetes</taxon>
        <taxon>Hypocreomycetidae</taxon>
        <taxon>Hypocreales</taxon>
        <taxon>Bionectriaceae</taxon>
        <taxon>Clonostachys</taxon>
    </lineage>
</organism>
<dbReference type="EMBL" id="CABFOC020000045">
    <property type="protein sequence ID" value="CAH0052647.1"/>
    <property type="molecule type" value="Genomic_DNA"/>
</dbReference>
<comment type="caution">
    <text evidence="1">The sequence shown here is derived from an EMBL/GenBank/DDBJ whole genome shotgun (WGS) entry which is preliminary data.</text>
</comment>
<dbReference type="Proteomes" id="UP000775872">
    <property type="component" value="Unassembled WGS sequence"/>
</dbReference>
<evidence type="ECO:0000313" key="1">
    <source>
        <dbReference type="EMBL" id="CAH0052647.1"/>
    </source>
</evidence>
<proteinExistence type="predicted"/>
<evidence type="ECO:0000313" key="2">
    <source>
        <dbReference type="Proteomes" id="UP000775872"/>
    </source>
</evidence>
<protein>
    <submittedName>
        <fullName evidence="1">Uncharacterized protein</fullName>
    </submittedName>
</protein>
<reference evidence="2" key="1">
    <citation type="submission" date="2019-06" db="EMBL/GenBank/DDBJ databases">
        <authorList>
            <person name="Broberg M."/>
        </authorList>
    </citation>
    <scope>NUCLEOTIDE SEQUENCE [LARGE SCALE GENOMIC DNA]</scope>
</reference>
<accession>A0A9N9ZBQ0</accession>
<dbReference type="AlphaFoldDB" id="A0A9N9ZBQ0"/>